<dbReference type="PROSITE" id="PS00194">
    <property type="entry name" value="THIOREDOXIN_1"/>
    <property type="match status" value="1"/>
</dbReference>
<organism evidence="10 11">
    <name type="scientific">Streptoalloteichus hindustanus</name>
    <dbReference type="NCBI Taxonomy" id="2017"/>
    <lineage>
        <taxon>Bacteria</taxon>
        <taxon>Bacillati</taxon>
        <taxon>Actinomycetota</taxon>
        <taxon>Actinomycetes</taxon>
        <taxon>Pseudonocardiales</taxon>
        <taxon>Pseudonocardiaceae</taxon>
        <taxon>Streptoalloteichus</taxon>
    </lineage>
</organism>
<dbReference type="InterPro" id="IPR013766">
    <property type="entry name" value="Thioredoxin_domain"/>
</dbReference>
<keyword evidence="2" id="KW-0813">Transport</keyword>
<evidence type="ECO:0000256" key="5">
    <source>
        <dbReference type="ARBA" id="ARBA00023284"/>
    </source>
</evidence>
<dbReference type="PIRSF" id="PIRSF000077">
    <property type="entry name" value="Thioredoxin"/>
    <property type="match status" value="1"/>
</dbReference>
<gene>
    <name evidence="10" type="ORF">SAMN05444320_105400</name>
</gene>
<sequence>MATTPVDSVTERTFRSRVLKSNRPVVIQFWAPWCAPCRMMTPIMEQLAAEHSAALDVVKVNVDEEFALASHHQVSSIPAFVVYADGEPRDSWVGAAPKSVIEQYLAEYLEPGTSASASSAR</sequence>
<keyword evidence="5 8" id="KW-0676">Redox-active center</keyword>
<evidence type="ECO:0000313" key="10">
    <source>
        <dbReference type="EMBL" id="SHF89794.1"/>
    </source>
</evidence>
<dbReference type="EMBL" id="FQVN01000005">
    <property type="protein sequence ID" value="SHF89794.1"/>
    <property type="molecule type" value="Genomic_DNA"/>
</dbReference>
<evidence type="ECO:0000256" key="7">
    <source>
        <dbReference type="PIRNR" id="PIRNR000077"/>
    </source>
</evidence>
<dbReference type="Pfam" id="PF00085">
    <property type="entry name" value="Thioredoxin"/>
    <property type="match status" value="1"/>
</dbReference>
<dbReference type="RefSeq" id="WP_073484564.1">
    <property type="nucleotide sequence ID" value="NZ_FQVN01000005.1"/>
</dbReference>
<evidence type="ECO:0000256" key="1">
    <source>
        <dbReference type="ARBA" id="ARBA00008987"/>
    </source>
</evidence>
<dbReference type="GO" id="GO:0045454">
    <property type="term" value="P:cell redox homeostasis"/>
    <property type="evidence" value="ECO:0007669"/>
    <property type="project" value="TreeGrafter"/>
</dbReference>
<dbReference type="InterPro" id="IPR017937">
    <property type="entry name" value="Thioredoxin_CS"/>
</dbReference>
<evidence type="ECO:0000259" key="9">
    <source>
        <dbReference type="PROSITE" id="PS51352"/>
    </source>
</evidence>
<dbReference type="AlphaFoldDB" id="A0A1M5FE03"/>
<evidence type="ECO:0000256" key="6">
    <source>
        <dbReference type="NCBIfam" id="TIGR01068"/>
    </source>
</evidence>
<reference evidence="10 11" key="1">
    <citation type="submission" date="2016-11" db="EMBL/GenBank/DDBJ databases">
        <authorList>
            <person name="Jaros S."/>
            <person name="Januszkiewicz K."/>
            <person name="Wedrychowicz H."/>
        </authorList>
    </citation>
    <scope>NUCLEOTIDE SEQUENCE [LARGE SCALE GENOMIC DNA]</scope>
    <source>
        <strain evidence="10 11">DSM 44523</strain>
    </source>
</reference>
<keyword evidence="11" id="KW-1185">Reference proteome</keyword>
<dbReference type="NCBIfam" id="TIGR01068">
    <property type="entry name" value="thioredoxin"/>
    <property type="match status" value="1"/>
</dbReference>
<evidence type="ECO:0000256" key="2">
    <source>
        <dbReference type="ARBA" id="ARBA00022448"/>
    </source>
</evidence>
<dbReference type="PANTHER" id="PTHR45663:SF11">
    <property type="entry name" value="GEO12009P1"/>
    <property type="match status" value="1"/>
</dbReference>
<keyword evidence="4 8" id="KW-1015">Disulfide bond</keyword>
<dbReference type="Gene3D" id="3.40.30.10">
    <property type="entry name" value="Glutaredoxin"/>
    <property type="match status" value="1"/>
</dbReference>
<dbReference type="PRINTS" id="PR00421">
    <property type="entry name" value="THIOREDOXIN"/>
</dbReference>
<comment type="similarity">
    <text evidence="1 7">Belongs to the thioredoxin family.</text>
</comment>
<evidence type="ECO:0000256" key="3">
    <source>
        <dbReference type="ARBA" id="ARBA00022982"/>
    </source>
</evidence>
<dbReference type="CDD" id="cd02947">
    <property type="entry name" value="TRX_family"/>
    <property type="match status" value="1"/>
</dbReference>
<dbReference type="Proteomes" id="UP000184501">
    <property type="component" value="Unassembled WGS sequence"/>
</dbReference>
<dbReference type="STRING" id="2017.SAMN05444320_105400"/>
<name>A0A1M5FE03_STRHI</name>
<dbReference type="GO" id="GO:0005829">
    <property type="term" value="C:cytosol"/>
    <property type="evidence" value="ECO:0007669"/>
    <property type="project" value="TreeGrafter"/>
</dbReference>
<accession>A0A1M5FE03</accession>
<dbReference type="PANTHER" id="PTHR45663">
    <property type="entry name" value="GEO12009P1"/>
    <property type="match status" value="1"/>
</dbReference>
<evidence type="ECO:0000313" key="11">
    <source>
        <dbReference type="Proteomes" id="UP000184501"/>
    </source>
</evidence>
<dbReference type="InterPro" id="IPR005746">
    <property type="entry name" value="Thioredoxin"/>
</dbReference>
<evidence type="ECO:0000256" key="8">
    <source>
        <dbReference type="PIRSR" id="PIRSR000077-4"/>
    </source>
</evidence>
<protein>
    <recommendedName>
        <fullName evidence="6 7">Thioredoxin</fullName>
    </recommendedName>
</protein>
<dbReference type="OrthoDB" id="9790390at2"/>
<dbReference type="SUPFAM" id="SSF52833">
    <property type="entry name" value="Thioredoxin-like"/>
    <property type="match status" value="1"/>
</dbReference>
<proteinExistence type="inferred from homology"/>
<feature type="disulfide bond" description="Redox-active" evidence="8">
    <location>
        <begin position="34"/>
        <end position="37"/>
    </location>
</feature>
<evidence type="ECO:0000256" key="4">
    <source>
        <dbReference type="ARBA" id="ARBA00023157"/>
    </source>
</evidence>
<feature type="domain" description="Thioredoxin" evidence="9">
    <location>
        <begin position="1"/>
        <end position="110"/>
    </location>
</feature>
<dbReference type="GO" id="GO:0015035">
    <property type="term" value="F:protein-disulfide reductase activity"/>
    <property type="evidence" value="ECO:0007669"/>
    <property type="project" value="UniProtKB-UniRule"/>
</dbReference>
<dbReference type="PROSITE" id="PS51352">
    <property type="entry name" value="THIOREDOXIN_2"/>
    <property type="match status" value="1"/>
</dbReference>
<dbReference type="InterPro" id="IPR036249">
    <property type="entry name" value="Thioredoxin-like_sf"/>
</dbReference>
<keyword evidence="3" id="KW-0249">Electron transport</keyword>
<dbReference type="FunFam" id="3.40.30.10:FF:000001">
    <property type="entry name" value="Thioredoxin"/>
    <property type="match status" value="1"/>
</dbReference>